<comment type="subcellular location">
    <subcellularLocation>
        <location evidence="1">Cell membrane</location>
        <topology evidence="1">Multi-pass membrane protein</topology>
    </subcellularLocation>
</comment>
<feature type="transmembrane region" description="Helical" evidence="10">
    <location>
        <begin position="305"/>
        <end position="324"/>
    </location>
</feature>
<keyword evidence="4" id="KW-0633">Potassium transport</keyword>
<feature type="transmembrane region" description="Helical" evidence="10">
    <location>
        <begin position="155"/>
        <end position="172"/>
    </location>
</feature>
<dbReference type="Proteomes" id="UP000298324">
    <property type="component" value="Unassembled WGS sequence"/>
</dbReference>
<evidence type="ECO:0000256" key="3">
    <source>
        <dbReference type="ARBA" id="ARBA00022475"/>
    </source>
</evidence>
<evidence type="ECO:0000256" key="10">
    <source>
        <dbReference type="SAM" id="Phobius"/>
    </source>
</evidence>
<dbReference type="NCBIfam" id="TIGR00933">
    <property type="entry name" value="2a38"/>
    <property type="match status" value="1"/>
</dbReference>
<comment type="caution">
    <text evidence="11">The sequence shown here is derived from an EMBL/GenBank/DDBJ whole genome shotgun (WGS) entry which is preliminary data.</text>
</comment>
<accession>A0A4Y7RF53</accession>
<evidence type="ECO:0000256" key="4">
    <source>
        <dbReference type="ARBA" id="ARBA00022538"/>
    </source>
</evidence>
<evidence type="ECO:0000256" key="5">
    <source>
        <dbReference type="ARBA" id="ARBA00022692"/>
    </source>
</evidence>
<keyword evidence="8" id="KW-0406">Ion transport</keyword>
<evidence type="ECO:0000256" key="1">
    <source>
        <dbReference type="ARBA" id="ARBA00004651"/>
    </source>
</evidence>
<evidence type="ECO:0000256" key="8">
    <source>
        <dbReference type="ARBA" id="ARBA00023065"/>
    </source>
</evidence>
<keyword evidence="7 10" id="KW-1133">Transmembrane helix</keyword>
<feature type="transmembrane region" description="Helical" evidence="10">
    <location>
        <begin position="12"/>
        <end position="29"/>
    </location>
</feature>
<feature type="transmembrane region" description="Helical" evidence="10">
    <location>
        <begin position="41"/>
        <end position="60"/>
    </location>
</feature>
<reference evidence="11 12" key="1">
    <citation type="journal article" date="2018" name="Environ. Microbiol.">
        <title>Novel energy conservation strategies and behaviour of Pelotomaculum schinkii driving syntrophic propionate catabolism.</title>
        <authorList>
            <person name="Hidalgo-Ahumada C.A.P."/>
            <person name="Nobu M.K."/>
            <person name="Narihiro T."/>
            <person name="Tamaki H."/>
            <person name="Liu W.T."/>
            <person name="Kamagata Y."/>
            <person name="Stams A.J.M."/>
            <person name="Imachi H."/>
            <person name="Sousa D.Z."/>
        </authorList>
    </citation>
    <scope>NUCLEOTIDE SEQUENCE [LARGE SCALE GENOMIC DNA]</scope>
    <source>
        <strain evidence="11 12">HH</strain>
    </source>
</reference>
<evidence type="ECO:0000313" key="12">
    <source>
        <dbReference type="Proteomes" id="UP000298324"/>
    </source>
</evidence>
<keyword evidence="12" id="KW-1185">Reference proteome</keyword>
<protein>
    <submittedName>
        <fullName evidence="11">Ktr system potassium uptake protein B</fullName>
    </submittedName>
</protein>
<dbReference type="GO" id="GO:0015379">
    <property type="term" value="F:potassium:chloride symporter activity"/>
    <property type="evidence" value="ECO:0007669"/>
    <property type="project" value="InterPro"/>
</dbReference>
<feature type="transmembrane region" description="Helical" evidence="10">
    <location>
        <begin position="72"/>
        <end position="96"/>
    </location>
</feature>
<dbReference type="AlphaFoldDB" id="A0A4Y7RF53"/>
<dbReference type="InterPro" id="IPR003445">
    <property type="entry name" value="Cat_transpt"/>
</dbReference>
<keyword evidence="9 10" id="KW-0472">Membrane</keyword>
<keyword evidence="6" id="KW-0630">Potassium</keyword>
<evidence type="ECO:0000313" key="11">
    <source>
        <dbReference type="EMBL" id="TEB07401.1"/>
    </source>
</evidence>
<evidence type="ECO:0000256" key="6">
    <source>
        <dbReference type="ARBA" id="ARBA00022958"/>
    </source>
</evidence>
<sequence>MKISALKPSQLLVLGFMAVILLGSILLSTPWASNEGMPRDWLTALFTATSAVCVTGLVVVDTATNWSVFGQIVIMLLIQIGGLGIMSFSTLFALLLGKKILFRQRIIMQQALGNLTVQGIVNIFKYLLIFSFSFEIIGAVILALHWIPIMGITKAIWFGIFHAISAFNNAGFDLFGNFKSLTEFTVDGVANMVISSLFILGGLGFVVIYEIYTYKKTRKLSLHSRVVLITTGALIVLGTVLILASEYNHALHGLTPSHKLLASYFQAVTPRTAGFNTIDLTTLLLPTQLLIMFLMFIGGSPGSTAGGIKTATFTLLWVAIYSILRGKRDTEIFKRRIESHEVSRALAITLLSIFVVFLMTFLISLTNQSDLVRILFEVVSALGTVGLSLGLTTELNEFGRIIIIITMFLGRLGPITIGYALVFRQQQAQVRYPEGKIMIG</sequence>
<dbReference type="GO" id="GO:0005886">
    <property type="term" value="C:plasma membrane"/>
    <property type="evidence" value="ECO:0007669"/>
    <property type="project" value="UniProtKB-SubCell"/>
</dbReference>
<organism evidence="11 12">
    <name type="scientific">Pelotomaculum schinkii</name>
    <dbReference type="NCBI Taxonomy" id="78350"/>
    <lineage>
        <taxon>Bacteria</taxon>
        <taxon>Bacillati</taxon>
        <taxon>Bacillota</taxon>
        <taxon>Clostridia</taxon>
        <taxon>Eubacteriales</taxon>
        <taxon>Desulfotomaculaceae</taxon>
        <taxon>Pelotomaculum</taxon>
    </lineage>
</organism>
<dbReference type="EMBL" id="QFGA01000001">
    <property type="protein sequence ID" value="TEB07401.1"/>
    <property type="molecule type" value="Genomic_DNA"/>
</dbReference>
<evidence type="ECO:0000256" key="9">
    <source>
        <dbReference type="ARBA" id="ARBA00023136"/>
    </source>
</evidence>
<feature type="transmembrane region" description="Helical" evidence="10">
    <location>
        <begin position="401"/>
        <end position="422"/>
    </location>
</feature>
<feature type="transmembrane region" description="Helical" evidence="10">
    <location>
        <begin position="123"/>
        <end position="143"/>
    </location>
</feature>
<dbReference type="InterPro" id="IPR004772">
    <property type="entry name" value="TrkH"/>
</dbReference>
<keyword evidence="3" id="KW-1003">Cell membrane</keyword>
<dbReference type="RefSeq" id="WP_206663723.1">
    <property type="nucleotide sequence ID" value="NZ_QFGA01000001.1"/>
</dbReference>
<feature type="transmembrane region" description="Helical" evidence="10">
    <location>
        <begin position="226"/>
        <end position="244"/>
    </location>
</feature>
<proteinExistence type="predicted"/>
<keyword evidence="5 10" id="KW-0812">Transmembrane</keyword>
<gene>
    <name evidence="11" type="primary">ktrB</name>
    <name evidence="11" type="ORF">Psch_00952</name>
</gene>
<dbReference type="PANTHER" id="PTHR32024:SF1">
    <property type="entry name" value="KTR SYSTEM POTASSIUM UPTAKE PROTEIN B"/>
    <property type="match status" value="1"/>
</dbReference>
<evidence type="ECO:0000256" key="2">
    <source>
        <dbReference type="ARBA" id="ARBA00022448"/>
    </source>
</evidence>
<keyword evidence="2" id="KW-0813">Transport</keyword>
<name>A0A4Y7RF53_9FIRM</name>
<feature type="transmembrane region" description="Helical" evidence="10">
    <location>
        <begin position="192"/>
        <end position="214"/>
    </location>
</feature>
<feature type="transmembrane region" description="Helical" evidence="10">
    <location>
        <begin position="345"/>
        <end position="365"/>
    </location>
</feature>
<dbReference type="PANTHER" id="PTHR32024">
    <property type="entry name" value="TRK SYSTEM POTASSIUM UPTAKE PROTEIN TRKG-RELATED"/>
    <property type="match status" value="1"/>
</dbReference>
<dbReference type="Pfam" id="PF02386">
    <property type="entry name" value="TrkH"/>
    <property type="match status" value="1"/>
</dbReference>
<evidence type="ECO:0000256" key="7">
    <source>
        <dbReference type="ARBA" id="ARBA00022989"/>
    </source>
</evidence>